<accession>A0A9P8VM45</accession>
<evidence type="ECO:0000256" key="2">
    <source>
        <dbReference type="ARBA" id="ARBA00022723"/>
    </source>
</evidence>
<dbReference type="OrthoDB" id="5104218at2759"/>
<sequence length="88" mass="10228">MTQREAPKCPLACEYCRIKKAKCSGIQPCGNCIDHKEECVFPEKRPRTRKRKEREQEMERRLSMMETLLRAATQGPSGLDKNEHPPKL</sequence>
<evidence type="ECO:0000259" key="5">
    <source>
        <dbReference type="PROSITE" id="PS50048"/>
    </source>
</evidence>
<feature type="domain" description="Zn(2)-C6 fungal-type" evidence="5">
    <location>
        <begin position="12"/>
        <end position="41"/>
    </location>
</feature>
<evidence type="ECO:0000256" key="1">
    <source>
        <dbReference type="ARBA" id="ARBA00004123"/>
    </source>
</evidence>
<dbReference type="GO" id="GO:0000981">
    <property type="term" value="F:DNA-binding transcription factor activity, RNA polymerase II-specific"/>
    <property type="evidence" value="ECO:0007669"/>
    <property type="project" value="InterPro"/>
</dbReference>
<reference evidence="6" key="1">
    <citation type="journal article" date="2021" name="Nat. Commun.">
        <title>Genetic determinants of endophytism in the Arabidopsis root mycobiome.</title>
        <authorList>
            <person name="Mesny F."/>
            <person name="Miyauchi S."/>
            <person name="Thiergart T."/>
            <person name="Pickel B."/>
            <person name="Atanasova L."/>
            <person name="Karlsson M."/>
            <person name="Huettel B."/>
            <person name="Barry K.W."/>
            <person name="Haridas S."/>
            <person name="Chen C."/>
            <person name="Bauer D."/>
            <person name="Andreopoulos W."/>
            <person name="Pangilinan J."/>
            <person name="LaButti K."/>
            <person name="Riley R."/>
            <person name="Lipzen A."/>
            <person name="Clum A."/>
            <person name="Drula E."/>
            <person name="Henrissat B."/>
            <person name="Kohler A."/>
            <person name="Grigoriev I.V."/>
            <person name="Martin F.M."/>
            <person name="Hacquard S."/>
        </authorList>
    </citation>
    <scope>NUCLEOTIDE SEQUENCE</scope>
    <source>
        <strain evidence="6">MPI-SDFR-AT-0117</strain>
    </source>
</reference>
<evidence type="ECO:0000313" key="7">
    <source>
        <dbReference type="Proteomes" id="UP000770015"/>
    </source>
</evidence>
<comment type="subcellular location">
    <subcellularLocation>
        <location evidence="1">Nucleus</location>
    </subcellularLocation>
</comment>
<evidence type="ECO:0000256" key="3">
    <source>
        <dbReference type="ARBA" id="ARBA00023125"/>
    </source>
</evidence>
<dbReference type="PANTHER" id="PTHR46910">
    <property type="entry name" value="TRANSCRIPTION FACTOR PDR1"/>
    <property type="match status" value="1"/>
</dbReference>
<dbReference type="Gene3D" id="4.10.240.10">
    <property type="entry name" value="Zn(2)-C6 fungal-type DNA-binding domain"/>
    <property type="match status" value="1"/>
</dbReference>
<dbReference type="SMART" id="SM00066">
    <property type="entry name" value="GAL4"/>
    <property type="match status" value="1"/>
</dbReference>
<dbReference type="Pfam" id="PF00172">
    <property type="entry name" value="Zn_clus"/>
    <property type="match status" value="1"/>
</dbReference>
<dbReference type="AlphaFoldDB" id="A0A9P8VM45"/>
<evidence type="ECO:0000313" key="6">
    <source>
        <dbReference type="EMBL" id="KAH6697406.1"/>
    </source>
</evidence>
<dbReference type="PROSITE" id="PS50048">
    <property type="entry name" value="ZN2_CY6_FUNGAL_2"/>
    <property type="match status" value="1"/>
</dbReference>
<dbReference type="SUPFAM" id="SSF57701">
    <property type="entry name" value="Zn2/Cys6 DNA-binding domain"/>
    <property type="match status" value="1"/>
</dbReference>
<comment type="caution">
    <text evidence="6">The sequence shown here is derived from an EMBL/GenBank/DDBJ whole genome shotgun (WGS) entry which is preliminary data.</text>
</comment>
<dbReference type="InterPro" id="IPR001138">
    <property type="entry name" value="Zn2Cys6_DnaBD"/>
</dbReference>
<protein>
    <recommendedName>
        <fullName evidence="5">Zn(2)-C6 fungal-type domain-containing protein</fullName>
    </recommendedName>
</protein>
<dbReference type="PROSITE" id="PS00463">
    <property type="entry name" value="ZN2_CY6_FUNGAL_1"/>
    <property type="match status" value="1"/>
</dbReference>
<keyword evidence="7" id="KW-1185">Reference proteome</keyword>
<proteinExistence type="predicted"/>
<dbReference type="InterPro" id="IPR036864">
    <property type="entry name" value="Zn2-C6_fun-type_DNA-bd_sf"/>
</dbReference>
<dbReference type="GO" id="GO:0008270">
    <property type="term" value="F:zinc ion binding"/>
    <property type="evidence" value="ECO:0007669"/>
    <property type="project" value="InterPro"/>
</dbReference>
<dbReference type="EMBL" id="JAGSXJ010000001">
    <property type="protein sequence ID" value="KAH6697406.1"/>
    <property type="molecule type" value="Genomic_DNA"/>
</dbReference>
<keyword evidence="4" id="KW-0539">Nucleus</keyword>
<dbReference type="CDD" id="cd00067">
    <property type="entry name" value="GAL4"/>
    <property type="match status" value="1"/>
</dbReference>
<dbReference type="GO" id="GO:0005634">
    <property type="term" value="C:nucleus"/>
    <property type="evidence" value="ECO:0007669"/>
    <property type="project" value="UniProtKB-SubCell"/>
</dbReference>
<dbReference type="Proteomes" id="UP000770015">
    <property type="component" value="Unassembled WGS sequence"/>
</dbReference>
<keyword evidence="3" id="KW-0238">DNA-binding</keyword>
<dbReference type="InterPro" id="IPR050987">
    <property type="entry name" value="AtrR-like"/>
</dbReference>
<keyword evidence="2" id="KW-0479">Metal-binding</keyword>
<dbReference type="PANTHER" id="PTHR46910:SF3">
    <property type="entry name" value="HALOTOLERANCE PROTEIN 9-RELATED"/>
    <property type="match status" value="1"/>
</dbReference>
<dbReference type="GO" id="GO:0003677">
    <property type="term" value="F:DNA binding"/>
    <property type="evidence" value="ECO:0007669"/>
    <property type="project" value="UniProtKB-KW"/>
</dbReference>
<name>A0A9P8VM45_9PEZI</name>
<evidence type="ECO:0000256" key="4">
    <source>
        <dbReference type="ARBA" id="ARBA00023242"/>
    </source>
</evidence>
<organism evidence="6 7">
    <name type="scientific">Plectosphaerella plurivora</name>
    <dbReference type="NCBI Taxonomy" id="936078"/>
    <lineage>
        <taxon>Eukaryota</taxon>
        <taxon>Fungi</taxon>
        <taxon>Dikarya</taxon>
        <taxon>Ascomycota</taxon>
        <taxon>Pezizomycotina</taxon>
        <taxon>Sordariomycetes</taxon>
        <taxon>Hypocreomycetidae</taxon>
        <taxon>Glomerellales</taxon>
        <taxon>Plectosphaerellaceae</taxon>
        <taxon>Plectosphaerella</taxon>
    </lineage>
</organism>
<gene>
    <name evidence="6" type="ORF">F5X68DRAFT_226782</name>
</gene>